<dbReference type="Proteomes" id="UP001626549">
    <property type="component" value="Chromosome"/>
</dbReference>
<organism evidence="7 8">
    <name type="scientific">Congregibacter brevis</name>
    <dbReference type="NCBI Taxonomy" id="3081201"/>
    <lineage>
        <taxon>Bacteria</taxon>
        <taxon>Pseudomonadati</taxon>
        <taxon>Pseudomonadota</taxon>
        <taxon>Gammaproteobacteria</taxon>
        <taxon>Cellvibrionales</taxon>
        <taxon>Halieaceae</taxon>
        <taxon>Congregibacter</taxon>
    </lineage>
</organism>
<dbReference type="PRINTS" id="PR00723">
    <property type="entry name" value="SUBTILISIN"/>
</dbReference>
<dbReference type="PANTHER" id="PTHR43806:SF65">
    <property type="entry name" value="SERINE PROTEASE APRX"/>
    <property type="match status" value="1"/>
</dbReference>
<dbReference type="SUPFAM" id="SSF52743">
    <property type="entry name" value="Subtilisin-like"/>
    <property type="match status" value="1"/>
</dbReference>
<dbReference type="Pfam" id="PF00082">
    <property type="entry name" value="Peptidase_S8"/>
    <property type="match status" value="1"/>
</dbReference>
<feature type="chain" id="PRO_5046527504" evidence="5">
    <location>
        <begin position="30"/>
        <end position="671"/>
    </location>
</feature>
<evidence type="ECO:0000256" key="2">
    <source>
        <dbReference type="ARBA" id="ARBA00022670"/>
    </source>
</evidence>
<feature type="domain" description="Peptidase S8/S53" evidence="6">
    <location>
        <begin position="263"/>
        <end position="564"/>
    </location>
</feature>
<evidence type="ECO:0000256" key="1">
    <source>
        <dbReference type="ARBA" id="ARBA00011073"/>
    </source>
</evidence>
<feature type="signal peptide" evidence="5">
    <location>
        <begin position="1"/>
        <end position="29"/>
    </location>
</feature>
<keyword evidence="2" id="KW-0645">Protease</keyword>
<proteinExistence type="inferred from homology"/>
<keyword evidence="3 7" id="KW-0378">Hydrolase</keyword>
<dbReference type="InterPro" id="IPR000209">
    <property type="entry name" value="Peptidase_S8/S53_dom"/>
</dbReference>
<evidence type="ECO:0000256" key="4">
    <source>
        <dbReference type="ARBA" id="ARBA00022825"/>
    </source>
</evidence>
<keyword evidence="4" id="KW-0720">Serine protease</keyword>
<dbReference type="InterPro" id="IPR015500">
    <property type="entry name" value="Peptidase_S8_subtilisin-rel"/>
</dbReference>
<dbReference type="RefSeq" id="WP_407327226.1">
    <property type="nucleotide sequence ID" value="NZ_CP136865.1"/>
</dbReference>
<dbReference type="InterPro" id="IPR050131">
    <property type="entry name" value="Peptidase_S8_subtilisin-like"/>
</dbReference>
<dbReference type="InterPro" id="IPR036852">
    <property type="entry name" value="Peptidase_S8/S53_dom_sf"/>
</dbReference>
<dbReference type="Gene3D" id="3.40.50.200">
    <property type="entry name" value="Peptidase S8/S53 domain"/>
    <property type="match status" value="1"/>
</dbReference>
<comment type="similarity">
    <text evidence="1">Belongs to the peptidase S8 family.</text>
</comment>
<dbReference type="GO" id="GO:0016787">
    <property type="term" value="F:hydrolase activity"/>
    <property type="evidence" value="ECO:0007669"/>
    <property type="project" value="UniProtKB-KW"/>
</dbReference>
<evidence type="ECO:0000259" key="6">
    <source>
        <dbReference type="Pfam" id="PF00082"/>
    </source>
</evidence>
<gene>
    <name evidence="7" type="ORF">R0137_15045</name>
</gene>
<dbReference type="EC" id="3.4.-.-" evidence="7"/>
<dbReference type="EMBL" id="CP136865">
    <property type="protein sequence ID" value="WOJ96548.1"/>
    <property type="molecule type" value="Genomic_DNA"/>
</dbReference>
<evidence type="ECO:0000313" key="7">
    <source>
        <dbReference type="EMBL" id="WOJ96548.1"/>
    </source>
</evidence>
<evidence type="ECO:0000313" key="8">
    <source>
        <dbReference type="Proteomes" id="UP001626549"/>
    </source>
</evidence>
<dbReference type="PROSITE" id="PS00136">
    <property type="entry name" value="SUBTILASE_ASP"/>
    <property type="match status" value="1"/>
</dbReference>
<name>A0ABZ0ICW8_9GAMM</name>
<keyword evidence="5" id="KW-0732">Signal</keyword>
<dbReference type="InterPro" id="IPR023827">
    <property type="entry name" value="Peptidase_S8_Asp-AS"/>
</dbReference>
<sequence>MRRCFPRSSSKSLYVVVPLIASMSLGAFGETVDNSSDLLVMLQGSDLDSFIHSINEHGAVITHHLPIINAIGARMNAKQLAAIKRDTPNIERVIDDLAWEPEPEAPDLGLCPLRSSIELQWSDNTATWRLFNKSDEPLTIAQGSMAWPEELGELKSASWNSSSLNLAPANALDINDNPDKTRDVVWRHQQPLTIEGEQSARVNFRFASAPGNEAALQSQLTLQARVDEDCIAELVPSYSAPSQDTYYPTVSGAALLHSHGITGKGITVAVLDSGLWEANTELSLDTQGQERVIARYDAIAGAEVDSAFDESGHGTHMTSVLARSGQVTRPGTSLPSYRGIAPDVKLAVVKAFGESGKAGFLDIVRGVQWIVDNQERLNIRVLNLSFAARPRWPYWDDPVNQALMQAWRAGIFIAAAGGNEGPEPMTVGSPGNLPYLLTVGAVTDSWTEEDRNDDFVPDFSSRGPTPMGHIKPDLVAMGGHISGIMRPGSTLSEQLPEFRLQSGEFVMTGTSQATALVSGLVALMLQIEPDLGNDELKCMLVTSAEPAIEKDGRYAYSPFTQGKGMINIQRALTVGVKHCQQASLDIEADIANEQHFQGPAIFSEHTAPYLPGQSDVISERISEKGLSESRRWGVGAHLQRLTEEPSAEPTNWLEIYNAEQRRIKALATEDQ</sequence>
<protein>
    <submittedName>
        <fullName evidence="7">S8 family peptidase</fullName>
        <ecNumber evidence="7">3.4.-.-</ecNumber>
    </submittedName>
</protein>
<evidence type="ECO:0000256" key="3">
    <source>
        <dbReference type="ARBA" id="ARBA00022801"/>
    </source>
</evidence>
<accession>A0ABZ0ICW8</accession>
<dbReference type="CDD" id="cd07487">
    <property type="entry name" value="Peptidases_S8_1"/>
    <property type="match status" value="1"/>
</dbReference>
<dbReference type="PANTHER" id="PTHR43806">
    <property type="entry name" value="PEPTIDASE S8"/>
    <property type="match status" value="1"/>
</dbReference>
<keyword evidence="8" id="KW-1185">Reference proteome</keyword>
<evidence type="ECO:0000256" key="5">
    <source>
        <dbReference type="SAM" id="SignalP"/>
    </source>
</evidence>
<reference evidence="7 8" key="1">
    <citation type="submission" date="2023-10" db="EMBL/GenBank/DDBJ databases">
        <title>Two novel species belonging to the OM43/NOR5 clade.</title>
        <authorList>
            <person name="Park M."/>
        </authorList>
    </citation>
    <scope>NUCLEOTIDE SEQUENCE [LARGE SCALE GENOMIC DNA]</scope>
    <source>
        <strain evidence="7 8">IMCC45268</strain>
    </source>
</reference>